<feature type="region of interest" description="Disordered" evidence="1">
    <location>
        <begin position="1"/>
        <end position="56"/>
    </location>
</feature>
<protein>
    <recommendedName>
        <fullName evidence="2">DUF4232 domain-containing protein</fullName>
    </recommendedName>
</protein>
<evidence type="ECO:0000313" key="3">
    <source>
        <dbReference type="EMBL" id="SIS08604.1"/>
    </source>
</evidence>
<accession>A0A1N7G7X6</accession>
<reference evidence="3 4" key="1">
    <citation type="submission" date="2017-01" db="EMBL/GenBank/DDBJ databases">
        <authorList>
            <person name="Mah S.A."/>
            <person name="Swanson W.J."/>
            <person name="Moy G.W."/>
            <person name="Vacquier V.D."/>
        </authorList>
    </citation>
    <scope>NUCLEOTIDE SEQUENCE [LARGE SCALE GENOMIC DNA]</scope>
    <source>
        <strain evidence="3 4">CPCC 203464</strain>
    </source>
</reference>
<evidence type="ECO:0000259" key="2">
    <source>
        <dbReference type="Pfam" id="PF14016"/>
    </source>
</evidence>
<evidence type="ECO:0000313" key="4">
    <source>
        <dbReference type="Proteomes" id="UP000186218"/>
    </source>
</evidence>
<dbReference type="Proteomes" id="UP000186218">
    <property type="component" value="Unassembled WGS sequence"/>
</dbReference>
<sequence>MTACGSDTSSSSAAPTPVTETVTSTRPAAPDPSTEDSSGGTTATITTTGGDGERCSARDLTGRVRETPNNAAGTTSVELVFINTSGRTCTLHGFPGVSFVGDGNGTQIGAPARRTSGDNDQTITLRANERGTSTVQIAQARNYPDATCRPHQVDGFRVYPPNDTASLFIRYSSATGCESSDVSLLKVTALNG</sequence>
<dbReference type="InterPro" id="IPR025326">
    <property type="entry name" value="DUF4232"/>
</dbReference>
<keyword evidence="4" id="KW-1185">Reference proteome</keyword>
<dbReference type="AlphaFoldDB" id="A0A1N7G7X6"/>
<name>A0A1N7G7X6_9NOCA</name>
<gene>
    <name evidence="3" type="ORF">SAMN05445060_2573</name>
</gene>
<evidence type="ECO:0000256" key="1">
    <source>
        <dbReference type="SAM" id="MobiDB-lite"/>
    </source>
</evidence>
<feature type="compositionally biased region" description="Low complexity" evidence="1">
    <location>
        <begin position="1"/>
        <end position="21"/>
    </location>
</feature>
<proteinExistence type="predicted"/>
<dbReference type="STRING" id="1344003.SAMN05445060_2573"/>
<feature type="compositionally biased region" description="Low complexity" evidence="1">
    <location>
        <begin position="39"/>
        <end position="48"/>
    </location>
</feature>
<feature type="domain" description="DUF4232" evidence="2">
    <location>
        <begin position="55"/>
        <end position="190"/>
    </location>
</feature>
<organism evidence="3 4">
    <name type="scientific">Williamsia sterculiae</name>
    <dbReference type="NCBI Taxonomy" id="1344003"/>
    <lineage>
        <taxon>Bacteria</taxon>
        <taxon>Bacillati</taxon>
        <taxon>Actinomycetota</taxon>
        <taxon>Actinomycetes</taxon>
        <taxon>Mycobacteriales</taxon>
        <taxon>Nocardiaceae</taxon>
        <taxon>Williamsia</taxon>
    </lineage>
</organism>
<dbReference type="Pfam" id="PF14016">
    <property type="entry name" value="DUF4232"/>
    <property type="match status" value="1"/>
</dbReference>
<dbReference type="EMBL" id="FTNT01000007">
    <property type="protein sequence ID" value="SIS08604.1"/>
    <property type="molecule type" value="Genomic_DNA"/>
</dbReference>